<dbReference type="EMBL" id="UOFQ01000141">
    <property type="protein sequence ID" value="VAW89554.1"/>
    <property type="molecule type" value="Genomic_DNA"/>
</dbReference>
<dbReference type="Gene3D" id="3.60.15.10">
    <property type="entry name" value="Ribonuclease Z/Hydroxyacylglutathione hydrolase-like"/>
    <property type="match status" value="1"/>
</dbReference>
<name>A0A3B1A716_9ZZZZ</name>
<dbReference type="InterPro" id="IPR001279">
    <property type="entry name" value="Metallo-B-lactamas"/>
</dbReference>
<dbReference type="InterPro" id="IPR035680">
    <property type="entry name" value="Clx_II_MBL"/>
</dbReference>
<dbReference type="EC" id="3.1.2.6" evidence="5"/>
<dbReference type="InterPro" id="IPR032282">
    <property type="entry name" value="HAGH_C"/>
</dbReference>
<sequence>MAWFEYNKHSNQPAILTLDLIPASIRGMNNVTAIPAFKDNYIWLIATENNHVIIVDPGDERPVLKYLQDNQLTPVAIVITHQCYDHVDGIMAILQQFEIPVYGPATERIPGITQRVKQDDLITINDTYQLKVLDVPGHTAGHVAYYQPALSGTPGGSLFCGDTLFGAGCGRLHTGLYDEMFHSLQKISSLPDETRIYCAHEYTQANLKFAHHLEPDNQDIRARIERTDAMRAQGEITIPLLLSDEKNTNPFLRCHIPTVAATAQHYAAENGLPSPTHPISTFRTIRYWKNQF</sequence>
<evidence type="ECO:0000256" key="9">
    <source>
        <dbReference type="ARBA" id="ARBA00031044"/>
    </source>
</evidence>
<dbReference type="GO" id="GO:0019243">
    <property type="term" value="P:methylglyoxal catabolic process to D-lactate via S-lactoyl-glutathione"/>
    <property type="evidence" value="ECO:0007669"/>
    <property type="project" value="InterPro"/>
</dbReference>
<comment type="similarity">
    <text evidence="4">Belongs to the metallo-beta-lactamase superfamily. Glyoxalase II family.</text>
</comment>
<comment type="cofactor">
    <cofactor evidence="2">
        <name>Zn(2+)</name>
        <dbReference type="ChEBI" id="CHEBI:29105"/>
    </cofactor>
</comment>
<comment type="catalytic activity">
    <reaction evidence="1">
        <text>an S-(2-hydroxyacyl)glutathione + H2O = a 2-hydroxy carboxylate + glutathione + H(+)</text>
        <dbReference type="Rhea" id="RHEA:21864"/>
        <dbReference type="ChEBI" id="CHEBI:15377"/>
        <dbReference type="ChEBI" id="CHEBI:15378"/>
        <dbReference type="ChEBI" id="CHEBI:57925"/>
        <dbReference type="ChEBI" id="CHEBI:58896"/>
        <dbReference type="ChEBI" id="CHEBI:71261"/>
        <dbReference type="EC" id="3.1.2.6"/>
    </reaction>
</comment>
<dbReference type="Pfam" id="PF16123">
    <property type="entry name" value="HAGH_C"/>
    <property type="match status" value="1"/>
</dbReference>
<dbReference type="InterPro" id="IPR050110">
    <property type="entry name" value="Glyoxalase_II_hydrolase"/>
</dbReference>
<evidence type="ECO:0000256" key="8">
    <source>
        <dbReference type="ARBA" id="ARBA00022833"/>
    </source>
</evidence>
<comment type="pathway">
    <text evidence="3">Secondary metabolite metabolism; methylglyoxal degradation; (R)-lactate from methylglyoxal: step 2/2.</text>
</comment>
<dbReference type="InterPro" id="IPR036866">
    <property type="entry name" value="RibonucZ/Hydroxyglut_hydro"/>
</dbReference>
<dbReference type="SMART" id="SM00849">
    <property type="entry name" value="Lactamase_B"/>
    <property type="match status" value="1"/>
</dbReference>
<dbReference type="PANTHER" id="PTHR43705">
    <property type="entry name" value="HYDROXYACYLGLUTATHIONE HYDROLASE"/>
    <property type="match status" value="1"/>
</dbReference>
<dbReference type="GO" id="GO:0046872">
    <property type="term" value="F:metal ion binding"/>
    <property type="evidence" value="ECO:0007669"/>
    <property type="project" value="UniProtKB-KW"/>
</dbReference>
<organism evidence="11">
    <name type="scientific">hydrothermal vent metagenome</name>
    <dbReference type="NCBI Taxonomy" id="652676"/>
    <lineage>
        <taxon>unclassified sequences</taxon>
        <taxon>metagenomes</taxon>
        <taxon>ecological metagenomes</taxon>
    </lineage>
</organism>
<evidence type="ECO:0000256" key="7">
    <source>
        <dbReference type="ARBA" id="ARBA00022801"/>
    </source>
</evidence>
<keyword evidence="6" id="KW-0479">Metal-binding</keyword>
<evidence type="ECO:0000256" key="4">
    <source>
        <dbReference type="ARBA" id="ARBA00006759"/>
    </source>
</evidence>
<proteinExistence type="inferred from homology"/>
<dbReference type="CDD" id="cd07723">
    <property type="entry name" value="hydroxyacylglutathione_hydrolase_MBL-fold"/>
    <property type="match status" value="1"/>
</dbReference>
<evidence type="ECO:0000256" key="3">
    <source>
        <dbReference type="ARBA" id="ARBA00004963"/>
    </source>
</evidence>
<evidence type="ECO:0000256" key="6">
    <source>
        <dbReference type="ARBA" id="ARBA00022723"/>
    </source>
</evidence>
<dbReference type="PANTHER" id="PTHR43705:SF1">
    <property type="entry name" value="HYDROXYACYLGLUTATHIONE HYDROLASE GLOB"/>
    <property type="match status" value="1"/>
</dbReference>
<feature type="domain" description="Metallo-beta-lactamase" evidence="10">
    <location>
        <begin position="39"/>
        <end position="200"/>
    </location>
</feature>
<dbReference type="SUPFAM" id="SSF56281">
    <property type="entry name" value="Metallo-hydrolase/oxidoreductase"/>
    <property type="match status" value="1"/>
</dbReference>
<keyword evidence="8" id="KW-0862">Zinc</keyword>
<evidence type="ECO:0000256" key="5">
    <source>
        <dbReference type="ARBA" id="ARBA00011917"/>
    </source>
</evidence>
<evidence type="ECO:0000256" key="2">
    <source>
        <dbReference type="ARBA" id="ARBA00001947"/>
    </source>
</evidence>
<protein>
    <recommendedName>
        <fullName evidence="5">hydroxyacylglutathione hydrolase</fullName>
        <ecNumber evidence="5">3.1.2.6</ecNumber>
    </recommendedName>
    <alternativeName>
        <fullName evidence="9">Glyoxalase II</fullName>
    </alternativeName>
</protein>
<dbReference type="NCBIfam" id="TIGR03413">
    <property type="entry name" value="GSH_gloB"/>
    <property type="match status" value="1"/>
</dbReference>
<keyword evidence="7 11" id="KW-0378">Hydrolase</keyword>
<gene>
    <name evidence="11" type="ORF">MNBD_GAMMA17-610</name>
</gene>
<evidence type="ECO:0000259" key="10">
    <source>
        <dbReference type="SMART" id="SM00849"/>
    </source>
</evidence>
<dbReference type="GO" id="GO:0004416">
    <property type="term" value="F:hydroxyacylglutathione hydrolase activity"/>
    <property type="evidence" value="ECO:0007669"/>
    <property type="project" value="UniProtKB-EC"/>
</dbReference>
<evidence type="ECO:0000256" key="1">
    <source>
        <dbReference type="ARBA" id="ARBA00001623"/>
    </source>
</evidence>
<dbReference type="PIRSF" id="PIRSF005457">
    <property type="entry name" value="Glx"/>
    <property type="match status" value="1"/>
</dbReference>
<dbReference type="Pfam" id="PF00753">
    <property type="entry name" value="Lactamase_B"/>
    <property type="match status" value="1"/>
</dbReference>
<reference evidence="11" key="1">
    <citation type="submission" date="2018-06" db="EMBL/GenBank/DDBJ databases">
        <authorList>
            <person name="Zhirakovskaya E."/>
        </authorList>
    </citation>
    <scope>NUCLEOTIDE SEQUENCE</scope>
</reference>
<accession>A0A3B1A716</accession>
<dbReference type="AlphaFoldDB" id="A0A3B1A716"/>
<dbReference type="HAMAP" id="MF_01374">
    <property type="entry name" value="Glyoxalase_2"/>
    <property type="match status" value="1"/>
</dbReference>
<dbReference type="InterPro" id="IPR017782">
    <property type="entry name" value="Hydroxyacylglutathione_Hdrlase"/>
</dbReference>
<evidence type="ECO:0000313" key="11">
    <source>
        <dbReference type="EMBL" id="VAW89554.1"/>
    </source>
</evidence>